<organism evidence="1 2">
    <name type="scientific">Cajanus cajan</name>
    <name type="common">Pigeon pea</name>
    <name type="synonym">Cajanus indicus</name>
    <dbReference type="NCBI Taxonomy" id="3821"/>
    <lineage>
        <taxon>Eukaryota</taxon>
        <taxon>Viridiplantae</taxon>
        <taxon>Streptophyta</taxon>
        <taxon>Embryophyta</taxon>
        <taxon>Tracheophyta</taxon>
        <taxon>Spermatophyta</taxon>
        <taxon>Magnoliopsida</taxon>
        <taxon>eudicotyledons</taxon>
        <taxon>Gunneridae</taxon>
        <taxon>Pentapetalae</taxon>
        <taxon>rosids</taxon>
        <taxon>fabids</taxon>
        <taxon>Fabales</taxon>
        <taxon>Fabaceae</taxon>
        <taxon>Papilionoideae</taxon>
        <taxon>50 kb inversion clade</taxon>
        <taxon>NPAAA clade</taxon>
        <taxon>indigoferoid/millettioid clade</taxon>
        <taxon>Phaseoleae</taxon>
        <taxon>Cajanus</taxon>
    </lineage>
</organism>
<protein>
    <recommendedName>
        <fullName evidence="3">Retrovirus-related Pol polyprotein from transposon TNT 1-94</fullName>
    </recommendedName>
</protein>
<gene>
    <name evidence="1" type="ORF">KK1_000254</name>
</gene>
<proteinExistence type="predicted"/>
<name>A0A151SH62_CAJCA</name>
<reference evidence="1 2" key="1">
    <citation type="journal article" date="2012" name="Nat. Biotechnol.">
        <title>Draft genome sequence of pigeonpea (Cajanus cajan), an orphan legume crop of resource-poor farmers.</title>
        <authorList>
            <person name="Varshney R.K."/>
            <person name="Chen W."/>
            <person name="Li Y."/>
            <person name="Bharti A.K."/>
            <person name="Saxena R.K."/>
            <person name="Schlueter J.A."/>
            <person name="Donoghue M.T."/>
            <person name="Azam S."/>
            <person name="Fan G."/>
            <person name="Whaley A.M."/>
            <person name="Farmer A.D."/>
            <person name="Sheridan J."/>
            <person name="Iwata A."/>
            <person name="Tuteja R."/>
            <person name="Penmetsa R.V."/>
            <person name="Wu W."/>
            <person name="Upadhyaya H.D."/>
            <person name="Yang S.P."/>
            <person name="Shah T."/>
            <person name="Saxena K.B."/>
            <person name="Michael T."/>
            <person name="McCombie W.R."/>
            <person name="Yang B."/>
            <person name="Zhang G."/>
            <person name="Yang H."/>
            <person name="Wang J."/>
            <person name="Spillane C."/>
            <person name="Cook D.R."/>
            <person name="May G.D."/>
            <person name="Xu X."/>
            <person name="Jackson S.A."/>
        </authorList>
    </citation>
    <scope>NUCLEOTIDE SEQUENCE [LARGE SCALE GENOMIC DNA]</scope>
    <source>
        <strain evidence="2">cv. Asha</strain>
    </source>
</reference>
<accession>A0A151SH62</accession>
<evidence type="ECO:0008006" key="3">
    <source>
        <dbReference type="Google" id="ProtNLM"/>
    </source>
</evidence>
<sequence length="212" mass="24332">MDYSKNVFKTKQKGFCFVVIKNDHGIGFESSNFKTFCEKHGIFHNFEKTIFQTLLGRSSANNILYLCRSMQRSQRSQMLLIKQWLCQKGKRSSWTKLPNLIEIRSSSTIIHKIKFLVIRLKSSKQGLLLEVVPHIYAFVLDIEPKSIDETLGDNVEDADYVRDKIKRKNTSGGCDFIGNCLISWTSKKKNSIALSIVEAKYIFIIGHCSNLL</sequence>
<evidence type="ECO:0000313" key="2">
    <source>
        <dbReference type="Proteomes" id="UP000075243"/>
    </source>
</evidence>
<dbReference type="AlphaFoldDB" id="A0A151SH62"/>
<dbReference type="Proteomes" id="UP000075243">
    <property type="component" value="Chromosome 11"/>
</dbReference>
<keyword evidence="2" id="KW-1185">Reference proteome</keyword>
<dbReference type="Gramene" id="C.cajan_00250.t">
    <property type="protein sequence ID" value="C.cajan_00250.t"/>
    <property type="gene ID" value="C.cajan_00250"/>
</dbReference>
<evidence type="ECO:0000313" key="1">
    <source>
        <dbReference type="EMBL" id="KYP54085.1"/>
    </source>
</evidence>
<dbReference type="EMBL" id="CM003613">
    <property type="protein sequence ID" value="KYP54085.1"/>
    <property type="molecule type" value="Genomic_DNA"/>
</dbReference>